<keyword evidence="2" id="KW-0472">Membrane</keyword>
<evidence type="ECO:0000256" key="1">
    <source>
        <dbReference type="SAM" id="MobiDB-lite"/>
    </source>
</evidence>
<keyword evidence="2" id="KW-0812">Transmembrane</keyword>
<name>A0A2P2MJL9_RHIMU</name>
<proteinExistence type="predicted"/>
<reference evidence="3" key="1">
    <citation type="submission" date="2018-02" db="EMBL/GenBank/DDBJ databases">
        <title>Rhizophora mucronata_Transcriptome.</title>
        <authorList>
            <person name="Meera S.P."/>
            <person name="Sreeshan A."/>
            <person name="Augustine A."/>
        </authorList>
    </citation>
    <scope>NUCLEOTIDE SEQUENCE</scope>
    <source>
        <tissue evidence="3">Leaf</tissue>
    </source>
</reference>
<evidence type="ECO:0000256" key="2">
    <source>
        <dbReference type="SAM" id="Phobius"/>
    </source>
</evidence>
<sequence length="88" mass="9671">MYQTPSTQEKTKNSSTSKCGLSNVPYLQKSWHLIPDRLVCPINSTDGATNSTSDSNAGGHTSQTAIPRHCSFGLAFFSFLFFLLVIRN</sequence>
<protein>
    <submittedName>
        <fullName evidence="3">Uncharacterized protein</fullName>
    </submittedName>
</protein>
<organism evidence="3">
    <name type="scientific">Rhizophora mucronata</name>
    <name type="common">Asiatic mangrove</name>
    <dbReference type="NCBI Taxonomy" id="61149"/>
    <lineage>
        <taxon>Eukaryota</taxon>
        <taxon>Viridiplantae</taxon>
        <taxon>Streptophyta</taxon>
        <taxon>Embryophyta</taxon>
        <taxon>Tracheophyta</taxon>
        <taxon>Spermatophyta</taxon>
        <taxon>Magnoliopsida</taxon>
        <taxon>eudicotyledons</taxon>
        <taxon>Gunneridae</taxon>
        <taxon>Pentapetalae</taxon>
        <taxon>rosids</taxon>
        <taxon>fabids</taxon>
        <taxon>Malpighiales</taxon>
        <taxon>Rhizophoraceae</taxon>
        <taxon>Rhizophora</taxon>
    </lineage>
</organism>
<accession>A0A2P2MJL9</accession>
<feature type="region of interest" description="Disordered" evidence="1">
    <location>
        <begin position="1"/>
        <end position="21"/>
    </location>
</feature>
<feature type="transmembrane region" description="Helical" evidence="2">
    <location>
        <begin position="66"/>
        <end position="86"/>
    </location>
</feature>
<keyword evidence="2" id="KW-1133">Transmembrane helix</keyword>
<dbReference type="AlphaFoldDB" id="A0A2P2MJL9"/>
<dbReference type="EMBL" id="GGEC01049878">
    <property type="protein sequence ID" value="MBX30362.1"/>
    <property type="molecule type" value="Transcribed_RNA"/>
</dbReference>
<feature type="compositionally biased region" description="Polar residues" evidence="1">
    <location>
        <begin position="1"/>
        <end position="20"/>
    </location>
</feature>
<evidence type="ECO:0000313" key="3">
    <source>
        <dbReference type="EMBL" id="MBX30362.1"/>
    </source>
</evidence>